<comment type="caution">
    <text evidence="1">The sequence shown here is derived from an EMBL/GenBank/DDBJ whole genome shotgun (WGS) entry which is preliminary data.</text>
</comment>
<reference evidence="1 2" key="1">
    <citation type="journal article" date="2013" name="Genome Announc.">
        <title>Draft Genome Sequence of Pseudomonas fluorescens LMG 5329, a White Line-Inducing Principle-Producing Bioindicator for the Mushroom Pathogen Pseudomonas tolaasii.</title>
        <authorList>
            <person name="Ghequire M.G."/>
            <person name="Rokni-Zadeh H."/>
            <person name="Zarrineh P."/>
            <person name="De Mot R."/>
        </authorList>
    </citation>
    <scope>NUCLEOTIDE SEQUENCE [LARGE SCALE GENOMIC DNA]</scope>
    <source>
        <strain evidence="1 2">LMG 5329</strain>
    </source>
</reference>
<evidence type="ECO:0000313" key="1">
    <source>
        <dbReference type="EMBL" id="KGE67280.1"/>
    </source>
</evidence>
<name>A0A0A1YZ32_PSEFL</name>
<dbReference type="EMBL" id="ASGY01000099">
    <property type="protein sequence ID" value="KGE67280.1"/>
    <property type="molecule type" value="Genomic_DNA"/>
</dbReference>
<organism evidence="1 2">
    <name type="scientific">Pseudomonas fluorescens LMG 5329</name>
    <dbReference type="NCBI Taxonomy" id="1324332"/>
    <lineage>
        <taxon>Bacteria</taxon>
        <taxon>Pseudomonadati</taxon>
        <taxon>Pseudomonadota</taxon>
        <taxon>Gammaproteobacteria</taxon>
        <taxon>Pseudomonadales</taxon>
        <taxon>Pseudomonadaceae</taxon>
        <taxon>Pseudomonas</taxon>
    </lineage>
</organism>
<evidence type="ECO:0000313" key="2">
    <source>
        <dbReference type="Proteomes" id="UP000030060"/>
    </source>
</evidence>
<dbReference type="AlphaFoldDB" id="A0A0A1YZ32"/>
<protein>
    <submittedName>
        <fullName evidence="1">Uncharacterized protein</fullName>
    </submittedName>
</protein>
<dbReference type="Proteomes" id="UP000030060">
    <property type="component" value="Unassembled WGS sequence"/>
</dbReference>
<sequence>MVQNMPDIEALHSIAHDGNKAELVASDIEHMQCPNFIHSRENGSQRRKIFRADDFDLSMPLIQSTG</sequence>
<proteinExistence type="predicted"/>
<accession>A0A0A1YZ32</accession>
<gene>
    <name evidence="1" type="ORF">K814_0114430</name>
</gene>